<dbReference type="RefSeq" id="WP_144326019.1">
    <property type="nucleotide sequence ID" value="NZ_CAXOGR010000028.1"/>
</dbReference>
<evidence type="ECO:0000313" key="1">
    <source>
        <dbReference type="EMBL" id="TRZ29171.1"/>
    </source>
</evidence>
<gene>
    <name evidence="1" type="ORF">AUF17_21030</name>
</gene>
<dbReference type="InterPro" id="IPR019612">
    <property type="entry name" value="Minor_capsid_put"/>
</dbReference>
<dbReference type="Pfam" id="PF10665">
    <property type="entry name" value="Minor_capsid_1"/>
    <property type="match status" value="1"/>
</dbReference>
<organism evidence="1 2">
    <name type="scientific">Enterococcus avium</name>
    <name type="common">Streptococcus avium</name>
    <dbReference type="NCBI Taxonomy" id="33945"/>
    <lineage>
        <taxon>Bacteria</taxon>
        <taxon>Bacillati</taxon>
        <taxon>Bacillota</taxon>
        <taxon>Bacilli</taxon>
        <taxon>Lactobacillales</taxon>
        <taxon>Enterococcaceae</taxon>
        <taxon>Enterococcus</taxon>
    </lineage>
</organism>
<sequence length="113" mass="13150">MLMPKPPKEFLVDSFIYREYLGEGDWNKPEYGEEKTISFCRIDRGSQYTFSTNGKQLLYNAVIFCYAGLTDPMLDFKAQSLVIYDGIEHTVTKVDRLTEAYTDDLYSYELEVV</sequence>
<dbReference type="AlphaFoldDB" id="A0A8B5W030"/>
<reference evidence="1 2" key="1">
    <citation type="submission" date="2017-10" db="EMBL/GenBank/DDBJ databases">
        <title>FDA dAtabase for Regulatory Grade micrObial Sequences (FDA-ARGOS): Supporting development and validation of Infectious Disease Dx tests.</title>
        <authorList>
            <person name="Campos J."/>
            <person name="Goldberg B."/>
            <person name="Tallon L.J."/>
            <person name="Sadzewicz L."/>
            <person name="Sengamalay N."/>
            <person name="Ott S."/>
            <person name="Godinez A."/>
            <person name="Nagaraj S."/>
            <person name="Vyas G."/>
            <person name="Aluvathingal J."/>
            <person name="Nadendla S."/>
            <person name="Geyer C."/>
            <person name="Nandy P."/>
            <person name="Hobson J."/>
            <person name="Sichtig H."/>
        </authorList>
    </citation>
    <scope>NUCLEOTIDE SEQUENCE [LARGE SCALE GENOMIC DNA]</scope>
    <source>
        <strain evidence="1 2">FDAARGOS_185</strain>
    </source>
</reference>
<proteinExistence type="predicted"/>
<name>A0A8B5W030_ENTAV</name>
<dbReference type="EMBL" id="PDXQ01000002">
    <property type="protein sequence ID" value="TRZ29171.1"/>
    <property type="molecule type" value="Genomic_DNA"/>
</dbReference>
<evidence type="ECO:0000313" key="2">
    <source>
        <dbReference type="Proteomes" id="UP000316316"/>
    </source>
</evidence>
<accession>A0A8B5W030</accession>
<protein>
    <submittedName>
        <fullName evidence="1">Minor capsid protein</fullName>
    </submittedName>
</protein>
<comment type="caution">
    <text evidence="1">The sequence shown here is derived from an EMBL/GenBank/DDBJ whole genome shotgun (WGS) entry which is preliminary data.</text>
</comment>
<dbReference type="Proteomes" id="UP000316316">
    <property type="component" value="Unassembled WGS sequence"/>
</dbReference>